<dbReference type="Proteomes" id="UP001648503">
    <property type="component" value="Unassembled WGS sequence"/>
</dbReference>
<dbReference type="InterPro" id="IPR045311">
    <property type="entry name" value="LC-FACS_euk"/>
</dbReference>
<keyword evidence="4 7" id="KW-0276">Fatty acid metabolism</keyword>
<evidence type="ECO:0000256" key="3">
    <source>
        <dbReference type="ARBA" id="ARBA00022741"/>
    </source>
</evidence>
<evidence type="ECO:0000256" key="6">
    <source>
        <dbReference type="ARBA" id="ARBA00026121"/>
    </source>
</evidence>
<dbReference type="CDD" id="cd05927">
    <property type="entry name" value="LC-FACS_euk"/>
    <property type="match status" value="1"/>
</dbReference>
<feature type="region of interest" description="Disordered" evidence="8">
    <location>
        <begin position="1"/>
        <end position="28"/>
    </location>
</feature>
<keyword evidence="11" id="KW-1185">Reference proteome</keyword>
<dbReference type="InterPro" id="IPR020845">
    <property type="entry name" value="AMP-binding_CS"/>
</dbReference>
<keyword evidence="3 7" id="KW-0547">Nucleotide-binding</keyword>
<organism evidence="10 11">
    <name type="scientific">Batrachochytrium salamandrivorans</name>
    <dbReference type="NCBI Taxonomy" id="1357716"/>
    <lineage>
        <taxon>Eukaryota</taxon>
        <taxon>Fungi</taxon>
        <taxon>Fungi incertae sedis</taxon>
        <taxon>Chytridiomycota</taxon>
        <taxon>Chytridiomycota incertae sedis</taxon>
        <taxon>Chytridiomycetes</taxon>
        <taxon>Rhizophydiales</taxon>
        <taxon>Rhizophydiales incertae sedis</taxon>
        <taxon>Batrachochytrium</taxon>
    </lineage>
</organism>
<feature type="compositionally biased region" description="Low complexity" evidence="8">
    <location>
        <begin position="1"/>
        <end position="21"/>
    </location>
</feature>
<keyword evidence="5 7" id="KW-0067">ATP-binding</keyword>
<accession>A0ABQ8FN66</accession>
<evidence type="ECO:0000256" key="8">
    <source>
        <dbReference type="SAM" id="MobiDB-lite"/>
    </source>
</evidence>
<sequence length="742" mass="81168">MPPATKSSTRTATATAAPGSAIKPRKPAHGSVMGQLGFPIYTPDVLGKINVKAVPVTQSVDPLVETAVYRSVLAPGELMSTMPNMSTMHEVFEVTRLKQPNQPALGTRHAHVHPITGVVSWGPYVFQTYAEVAKQRDHLAWGIQHIYTNVVHGSPFDKWHLGIFSINRAEWVITDLAAHAFSVAVVALYDTLGADTTEYILNHADVPIIVASIDKVPLLLSLSSKTKFKVIIALDSTPSVSAPGSATNPFLFAKTWASEKGISLYSYSEVLELGAKNPLAFRPPTESDRFCLCYTSGTTGNPKGAILSHGNMMAVLRASYMQFAINNTDVHISYLPLAHIFERCVLSTVIAGGGSIGFYRGDVALLIEDIGVLRPTLFASVPRLLNRIYDRITQQALHSGSAIKASMFQRALDDKLHYLQSEKTLSHTFWDAVVFGKVKALLGGRVRTIVSASAPINGEVLEFLRVVFSCHVLEAYGQTESTGLFTVSWPNDVSKGNVGPVAVNSELKLVSIPEMNYHAKDLKGEIWIRGPSVFKGYHKDPSKTKETLTDDGWLLTGDIGAIDSKGRLSIIDRKKNIFKLSQGEYIAPEKLENVFIKSNFIAQIYVHGDSLQNEIVAIVVPDPEFIVKWAISHGLLPATTVSTDAARQPGQVPHPAVVTLCKNDALREVIVADMRAIGIQNKLRGFEFVKGVYLEANMFSIEAGLLTPTFKLKRSEAMIKYRPQLDQLYLERAAATPMQAKL</sequence>
<dbReference type="PROSITE" id="PS00455">
    <property type="entry name" value="AMP_BINDING"/>
    <property type="match status" value="1"/>
</dbReference>
<keyword evidence="2 7" id="KW-0436">Ligase</keyword>
<keyword evidence="7" id="KW-0443">Lipid metabolism</keyword>
<name>A0ABQ8FN66_9FUNG</name>
<evidence type="ECO:0000256" key="4">
    <source>
        <dbReference type="ARBA" id="ARBA00022832"/>
    </source>
</evidence>
<feature type="domain" description="AMP-dependent synthetase/ligase" evidence="9">
    <location>
        <begin position="109"/>
        <end position="538"/>
    </location>
</feature>
<evidence type="ECO:0000256" key="2">
    <source>
        <dbReference type="ARBA" id="ARBA00022598"/>
    </source>
</evidence>
<dbReference type="InterPro" id="IPR000873">
    <property type="entry name" value="AMP-dep_synth/lig_dom"/>
</dbReference>
<evidence type="ECO:0000259" key="9">
    <source>
        <dbReference type="Pfam" id="PF00501"/>
    </source>
</evidence>
<dbReference type="PANTHER" id="PTHR43272">
    <property type="entry name" value="LONG-CHAIN-FATTY-ACID--COA LIGASE"/>
    <property type="match status" value="1"/>
</dbReference>
<protein>
    <recommendedName>
        <fullName evidence="6 7">Long-chain-fatty-acid--CoA ligase</fullName>
        <ecNumber evidence="6 7">6.2.1.3</ecNumber>
    </recommendedName>
</protein>
<comment type="catalytic activity">
    <reaction evidence="7">
        <text>a long-chain fatty acid + ATP + CoA = a long-chain fatty acyl-CoA + AMP + diphosphate</text>
        <dbReference type="Rhea" id="RHEA:15421"/>
        <dbReference type="ChEBI" id="CHEBI:30616"/>
        <dbReference type="ChEBI" id="CHEBI:33019"/>
        <dbReference type="ChEBI" id="CHEBI:57287"/>
        <dbReference type="ChEBI" id="CHEBI:57560"/>
        <dbReference type="ChEBI" id="CHEBI:83139"/>
        <dbReference type="ChEBI" id="CHEBI:456215"/>
        <dbReference type="EC" id="6.2.1.3"/>
    </reaction>
</comment>
<evidence type="ECO:0000256" key="5">
    <source>
        <dbReference type="ARBA" id="ARBA00022840"/>
    </source>
</evidence>
<evidence type="ECO:0000256" key="7">
    <source>
        <dbReference type="RuleBase" id="RU369030"/>
    </source>
</evidence>
<proteinExistence type="inferred from homology"/>
<evidence type="ECO:0000313" key="10">
    <source>
        <dbReference type="EMBL" id="KAH6601141.1"/>
    </source>
</evidence>
<dbReference type="Pfam" id="PF00501">
    <property type="entry name" value="AMP-binding"/>
    <property type="match status" value="1"/>
</dbReference>
<comment type="function">
    <text evidence="7">Catalyzes the conversion of long-chain fatty acids to their active form acyl-CoAs for both synthesis of cellular lipids, and degradation via beta-oxidation.</text>
</comment>
<comment type="caution">
    <text evidence="10">The sequence shown here is derived from an EMBL/GenBank/DDBJ whole genome shotgun (WGS) entry which is preliminary data.</text>
</comment>
<dbReference type="EMBL" id="JAFCIX010000017">
    <property type="protein sequence ID" value="KAH6601141.1"/>
    <property type="molecule type" value="Genomic_DNA"/>
</dbReference>
<dbReference type="EC" id="6.2.1.3" evidence="6 7"/>
<reference evidence="10 11" key="1">
    <citation type="submission" date="2021-02" db="EMBL/GenBank/DDBJ databases">
        <title>Variation within the Batrachochytrium salamandrivorans European outbreak.</title>
        <authorList>
            <person name="Kelly M."/>
            <person name="Pasmans F."/>
            <person name="Shea T.P."/>
            <person name="Munoz J.F."/>
            <person name="Carranza S."/>
            <person name="Cuomo C.A."/>
            <person name="Martel A."/>
        </authorList>
    </citation>
    <scope>NUCLEOTIDE SEQUENCE [LARGE SCALE GENOMIC DNA]</scope>
    <source>
        <strain evidence="10 11">AMFP18/2</strain>
    </source>
</reference>
<dbReference type="PANTHER" id="PTHR43272:SF33">
    <property type="entry name" value="AMP-BINDING DOMAIN-CONTAINING PROTEIN-RELATED"/>
    <property type="match status" value="1"/>
</dbReference>
<dbReference type="InterPro" id="IPR042099">
    <property type="entry name" value="ANL_N_sf"/>
</dbReference>
<dbReference type="SUPFAM" id="SSF56801">
    <property type="entry name" value="Acetyl-CoA synthetase-like"/>
    <property type="match status" value="1"/>
</dbReference>
<comment type="similarity">
    <text evidence="1 7">Belongs to the ATP-dependent AMP-binding enzyme family.</text>
</comment>
<gene>
    <name evidence="10" type="ORF">BASA50_001819</name>
</gene>
<evidence type="ECO:0000313" key="11">
    <source>
        <dbReference type="Proteomes" id="UP001648503"/>
    </source>
</evidence>
<dbReference type="Gene3D" id="3.40.50.12780">
    <property type="entry name" value="N-terminal domain of ligase-like"/>
    <property type="match status" value="1"/>
</dbReference>
<evidence type="ECO:0000256" key="1">
    <source>
        <dbReference type="ARBA" id="ARBA00006432"/>
    </source>
</evidence>